<comment type="caution">
    <text evidence="8">The sequence shown here is derived from an EMBL/GenBank/DDBJ whole genome shotgun (WGS) entry which is preliminary data.</text>
</comment>
<organism evidence="8 9">
    <name type="scientific">Candidatus Yanofskybacteria bacterium RIFCSPHIGHO2_01_FULL_44_17</name>
    <dbReference type="NCBI Taxonomy" id="1802668"/>
    <lineage>
        <taxon>Bacteria</taxon>
        <taxon>Candidatus Yanofskyibacteriota</taxon>
    </lineage>
</organism>
<dbReference type="PANTHER" id="PTHR11895">
    <property type="entry name" value="TRANSAMIDASE"/>
    <property type="match status" value="1"/>
</dbReference>
<sequence>MNNSVNTIKSVNEGLKKGEFSVEEIVADYQARIKKENPKLNAYLSIFDSPKLETRNYKLETSLLAGVPCAVKDNILISDEKCTAASKILEKYVAPYDATAIARLKQAGAPFLGKTNLDEFAMGATGEHSAFGPTLNPHDTSRVSGGSSAGSGAAVAADLAVYALGSDTGGSIREPASFCGVVGLKPTHGLVSRHGLIAMASSLDQIGPITKTVEDAAIVLNNIAGHDPMDSTSVPVSRELPDYTANLNKSIAGLKVAVPKEFFSEGLDNQVNNLAQAAIAKLESLGAHIDQVSLPMIEYAVAVYYIIVPSEVSANLARYDGIKYGLSSNKKSSSLLDVYLDSRAEGLGPEVKRRIMLGTYALSAGYYDAYYLKAQKVRVLIKNDFDKIFAKYDVVVGPTVPYPAPKLGELDDPLAAYLADVYTCPINLAGLPAISIPCGFADVEDKKLPVGFQIIAKHFDEAKLLQVAYNLEQALK</sequence>
<evidence type="ECO:0000259" key="7">
    <source>
        <dbReference type="Pfam" id="PF01425"/>
    </source>
</evidence>
<reference evidence="8 9" key="1">
    <citation type="journal article" date="2016" name="Nat. Commun.">
        <title>Thousands of microbial genomes shed light on interconnected biogeochemical processes in an aquifer system.</title>
        <authorList>
            <person name="Anantharaman K."/>
            <person name="Brown C.T."/>
            <person name="Hug L.A."/>
            <person name="Sharon I."/>
            <person name="Castelle C.J."/>
            <person name="Probst A.J."/>
            <person name="Thomas B.C."/>
            <person name="Singh A."/>
            <person name="Wilkins M.J."/>
            <person name="Karaoz U."/>
            <person name="Brodie E.L."/>
            <person name="Williams K.H."/>
            <person name="Hubbard S.S."/>
            <person name="Banfield J.F."/>
        </authorList>
    </citation>
    <scope>NUCLEOTIDE SEQUENCE [LARGE SCALE GENOMIC DNA]</scope>
</reference>
<feature type="active site" description="Charge relay system" evidence="5">
    <location>
        <position position="72"/>
    </location>
</feature>
<dbReference type="GO" id="GO:0030956">
    <property type="term" value="C:glutamyl-tRNA(Gln) amidotransferase complex"/>
    <property type="evidence" value="ECO:0007669"/>
    <property type="project" value="InterPro"/>
</dbReference>
<dbReference type="InterPro" id="IPR004412">
    <property type="entry name" value="GatA"/>
</dbReference>
<feature type="active site" description="Charge relay system" evidence="5">
    <location>
        <position position="147"/>
    </location>
</feature>
<dbReference type="HAMAP" id="MF_00120">
    <property type="entry name" value="GatA"/>
    <property type="match status" value="1"/>
</dbReference>
<dbReference type="NCBIfam" id="TIGR00132">
    <property type="entry name" value="gatA"/>
    <property type="match status" value="1"/>
</dbReference>
<dbReference type="STRING" id="1802668.A2831_01045"/>
<keyword evidence="3 5" id="KW-0067">ATP-binding</keyword>
<evidence type="ECO:0000313" key="9">
    <source>
        <dbReference type="Proteomes" id="UP000177507"/>
    </source>
</evidence>
<evidence type="ECO:0000256" key="6">
    <source>
        <dbReference type="SAM" id="MobiDB-lite"/>
    </source>
</evidence>
<dbReference type="PANTHER" id="PTHR11895:SF151">
    <property type="entry name" value="GLUTAMYL-TRNA(GLN) AMIDOTRANSFERASE SUBUNIT A"/>
    <property type="match status" value="1"/>
</dbReference>
<dbReference type="InterPro" id="IPR000120">
    <property type="entry name" value="Amidase"/>
</dbReference>
<feature type="active site" description="Acyl-ester intermediate" evidence="5">
    <location>
        <position position="171"/>
    </location>
</feature>
<dbReference type="EC" id="6.3.5.7" evidence="5"/>
<proteinExistence type="inferred from homology"/>
<comment type="similarity">
    <text evidence="5">Belongs to the amidase family. GatA subfamily.</text>
</comment>
<dbReference type="InterPro" id="IPR036928">
    <property type="entry name" value="AS_sf"/>
</dbReference>
<dbReference type="Pfam" id="PF01425">
    <property type="entry name" value="Amidase"/>
    <property type="match status" value="1"/>
</dbReference>
<gene>
    <name evidence="5" type="primary">gatA</name>
    <name evidence="8" type="ORF">A2831_01045</name>
</gene>
<dbReference type="InterPro" id="IPR023631">
    <property type="entry name" value="Amidase_dom"/>
</dbReference>
<protein>
    <recommendedName>
        <fullName evidence="5">Glutamyl-tRNA(Gln) amidotransferase subunit A</fullName>
        <shortName evidence="5">Glu-ADT subunit A</shortName>
        <ecNumber evidence="5">6.3.5.7</ecNumber>
    </recommendedName>
</protein>
<evidence type="ECO:0000256" key="2">
    <source>
        <dbReference type="ARBA" id="ARBA00022741"/>
    </source>
</evidence>
<name>A0A1F8EU85_9BACT</name>
<comment type="subunit">
    <text evidence="5">Heterotrimer of A, B and C subunits.</text>
</comment>
<evidence type="ECO:0000256" key="4">
    <source>
        <dbReference type="ARBA" id="ARBA00022917"/>
    </source>
</evidence>
<comment type="catalytic activity">
    <reaction evidence="5">
        <text>L-glutamyl-tRNA(Gln) + L-glutamine + ATP + H2O = L-glutaminyl-tRNA(Gln) + L-glutamate + ADP + phosphate + H(+)</text>
        <dbReference type="Rhea" id="RHEA:17521"/>
        <dbReference type="Rhea" id="RHEA-COMP:9681"/>
        <dbReference type="Rhea" id="RHEA-COMP:9684"/>
        <dbReference type="ChEBI" id="CHEBI:15377"/>
        <dbReference type="ChEBI" id="CHEBI:15378"/>
        <dbReference type="ChEBI" id="CHEBI:29985"/>
        <dbReference type="ChEBI" id="CHEBI:30616"/>
        <dbReference type="ChEBI" id="CHEBI:43474"/>
        <dbReference type="ChEBI" id="CHEBI:58359"/>
        <dbReference type="ChEBI" id="CHEBI:78520"/>
        <dbReference type="ChEBI" id="CHEBI:78521"/>
        <dbReference type="ChEBI" id="CHEBI:456216"/>
        <dbReference type="EC" id="6.3.5.7"/>
    </reaction>
</comment>
<evidence type="ECO:0000256" key="1">
    <source>
        <dbReference type="ARBA" id="ARBA00022598"/>
    </source>
</evidence>
<evidence type="ECO:0000313" key="8">
    <source>
        <dbReference type="EMBL" id="OGN04435.1"/>
    </source>
</evidence>
<feature type="domain" description="Amidase" evidence="7">
    <location>
        <begin position="24"/>
        <end position="465"/>
    </location>
</feature>
<keyword evidence="1 5" id="KW-0436">Ligase</keyword>
<keyword evidence="4 5" id="KW-0648">Protein biosynthesis</keyword>
<dbReference type="GO" id="GO:0050567">
    <property type="term" value="F:glutaminyl-tRNA synthase (glutamine-hydrolyzing) activity"/>
    <property type="evidence" value="ECO:0007669"/>
    <property type="project" value="UniProtKB-UniRule"/>
</dbReference>
<feature type="region of interest" description="Disordered" evidence="6">
    <location>
        <begin position="128"/>
        <end position="147"/>
    </location>
</feature>
<dbReference type="AlphaFoldDB" id="A0A1F8EU85"/>
<keyword evidence="2 5" id="KW-0547">Nucleotide-binding</keyword>
<dbReference type="GO" id="GO:0005524">
    <property type="term" value="F:ATP binding"/>
    <property type="evidence" value="ECO:0007669"/>
    <property type="project" value="UniProtKB-KW"/>
</dbReference>
<dbReference type="Gene3D" id="3.90.1300.10">
    <property type="entry name" value="Amidase signature (AS) domain"/>
    <property type="match status" value="1"/>
</dbReference>
<dbReference type="EMBL" id="MGJI01000021">
    <property type="protein sequence ID" value="OGN04435.1"/>
    <property type="molecule type" value="Genomic_DNA"/>
</dbReference>
<dbReference type="Proteomes" id="UP000177507">
    <property type="component" value="Unassembled WGS sequence"/>
</dbReference>
<accession>A0A1F8EU85</accession>
<evidence type="ECO:0000256" key="3">
    <source>
        <dbReference type="ARBA" id="ARBA00022840"/>
    </source>
</evidence>
<dbReference type="GO" id="GO:0006412">
    <property type="term" value="P:translation"/>
    <property type="evidence" value="ECO:0007669"/>
    <property type="project" value="UniProtKB-UniRule"/>
</dbReference>
<comment type="function">
    <text evidence="5">Allows the formation of correctly charged Gln-tRNA(Gln) through the transamidation of misacylated Glu-tRNA(Gln) in organisms which lack glutaminyl-tRNA synthetase. The reaction takes place in the presence of glutamine and ATP through an activated gamma-phospho-Glu-tRNA(Gln).</text>
</comment>
<evidence type="ECO:0000256" key="5">
    <source>
        <dbReference type="HAMAP-Rule" id="MF_00120"/>
    </source>
</evidence>
<dbReference type="SUPFAM" id="SSF75304">
    <property type="entry name" value="Amidase signature (AS) enzymes"/>
    <property type="match status" value="1"/>
</dbReference>